<dbReference type="Gene3D" id="1.20.1250.20">
    <property type="entry name" value="MFS general substrate transporter like domains"/>
    <property type="match status" value="1"/>
</dbReference>
<evidence type="ECO:0000256" key="5">
    <source>
        <dbReference type="ARBA" id="ARBA00022989"/>
    </source>
</evidence>
<feature type="transmembrane region" description="Helical" evidence="7">
    <location>
        <begin position="79"/>
        <end position="97"/>
    </location>
</feature>
<feature type="transmembrane region" description="Helical" evidence="7">
    <location>
        <begin position="12"/>
        <end position="35"/>
    </location>
</feature>
<proteinExistence type="predicted"/>
<keyword evidence="4 7" id="KW-0812">Transmembrane</keyword>
<feature type="transmembrane region" description="Helical" evidence="7">
    <location>
        <begin position="140"/>
        <end position="158"/>
    </location>
</feature>
<dbReference type="AlphaFoldDB" id="A0A7X3LFL5"/>
<dbReference type="InterPro" id="IPR020846">
    <property type="entry name" value="MFS_dom"/>
</dbReference>
<dbReference type="Proteomes" id="UP000460318">
    <property type="component" value="Unassembled WGS sequence"/>
</dbReference>
<dbReference type="InterPro" id="IPR011701">
    <property type="entry name" value="MFS"/>
</dbReference>
<dbReference type="EMBL" id="WUBI01000001">
    <property type="protein sequence ID" value="MWV43132.1"/>
    <property type="molecule type" value="Genomic_DNA"/>
</dbReference>
<sequence>MSGSVQLLRNSFVRSVMISTLFSQAGIWIRNFAVLLYVMEATGGDSFAVSMISVAEYVPIFIFAFIGGVFADRWRPKKTMVWCEVLSSLSVILVFAVLETGTWQVIFFATLCSSILSQFAQPSGMKLLKNHVSDENAQSCISLLQTITSVFMVLGPILGTSVYQQFGIEVSIFMTGACFLLSAIALVFVPSDPYPSQNRETDKSPLLHEMMDGIRYVFANKYILQLTLCFTLVGLGVGIISPLGVFLVTEQLDLPAEALQWISIPYGLGEIVGGIVTFAFAAKITPQRFLMIGLLVDGSGIILAGMSTEIWLTMMAQFIIALLQPAIFIGNSALVMQHVDQNFIGRVMGIRTPLMTGSMLLMMSVAGALKNTLSLPAVYGIAGCCFFAGLLVMIPLFRSKGEASRRSMNHS</sequence>
<comment type="subcellular location">
    <subcellularLocation>
        <location evidence="1">Cell membrane</location>
        <topology evidence="1">Multi-pass membrane protein</topology>
    </subcellularLocation>
</comment>
<dbReference type="CDD" id="cd06173">
    <property type="entry name" value="MFS_MefA_like"/>
    <property type="match status" value="1"/>
</dbReference>
<reference evidence="9 10" key="1">
    <citation type="submission" date="2019-12" db="EMBL/GenBank/DDBJ databases">
        <title>Paenibacillus sp. nov., an endophytic bacterium isolated from the stem of Dendrobium.</title>
        <authorList>
            <person name="Zhao R."/>
        </authorList>
    </citation>
    <scope>NUCLEOTIDE SEQUENCE [LARGE SCALE GENOMIC DNA]</scope>
    <source>
        <strain evidence="9 10">HJL G12</strain>
    </source>
</reference>
<evidence type="ECO:0000313" key="10">
    <source>
        <dbReference type="Proteomes" id="UP000460318"/>
    </source>
</evidence>
<feature type="transmembrane region" description="Helical" evidence="7">
    <location>
        <begin position="348"/>
        <end position="369"/>
    </location>
</feature>
<evidence type="ECO:0000259" key="8">
    <source>
        <dbReference type="PROSITE" id="PS50850"/>
    </source>
</evidence>
<gene>
    <name evidence="9" type="ORF">GRF59_05770</name>
</gene>
<evidence type="ECO:0000256" key="2">
    <source>
        <dbReference type="ARBA" id="ARBA00022448"/>
    </source>
</evidence>
<feature type="transmembrane region" description="Helical" evidence="7">
    <location>
        <begin position="170"/>
        <end position="189"/>
    </location>
</feature>
<comment type="caution">
    <text evidence="9">The sequence shown here is derived from an EMBL/GenBank/DDBJ whole genome shotgun (WGS) entry which is preliminary data.</text>
</comment>
<feature type="transmembrane region" description="Helical" evidence="7">
    <location>
        <begin position="289"/>
        <end position="308"/>
    </location>
</feature>
<dbReference type="GO" id="GO:0005886">
    <property type="term" value="C:plasma membrane"/>
    <property type="evidence" value="ECO:0007669"/>
    <property type="project" value="UniProtKB-SubCell"/>
</dbReference>
<evidence type="ECO:0000256" key="1">
    <source>
        <dbReference type="ARBA" id="ARBA00004651"/>
    </source>
</evidence>
<feature type="transmembrane region" description="Helical" evidence="7">
    <location>
        <begin position="314"/>
        <end position="336"/>
    </location>
</feature>
<keyword evidence="2" id="KW-0813">Transport</keyword>
<dbReference type="SUPFAM" id="SSF103473">
    <property type="entry name" value="MFS general substrate transporter"/>
    <property type="match status" value="1"/>
</dbReference>
<name>A0A7X3LFL5_9BACL</name>
<feature type="transmembrane region" description="Helical" evidence="7">
    <location>
        <begin position="261"/>
        <end position="282"/>
    </location>
</feature>
<keyword evidence="6 7" id="KW-0472">Membrane</keyword>
<dbReference type="PANTHER" id="PTHR43266:SF8">
    <property type="entry name" value="MACROLIDE-EFFLUX PROTEIN"/>
    <property type="match status" value="1"/>
</dbReference>
<dbReference type="InterPro" id="IPR036259">
    <property type="entry name" value="MFS_trans_sf"/>
</dbReference>
<feature type="transmembrane region" description="Helical" evidence="7">
    <location>
        <begin position="103"/>
        <end position="120"/>
    </location>
</feature>
<evidence type="ECO:0000256" key="3">
    <source>
        <dbReference type="ARBA" id="ARBA00022475"/>
    </source>
</evidence>
<feature type="transmembrane region" description="Helical" evidence="7">
    <location>
        <begin position="222"/>
        <end position="249"/>
    </location>
</feature>
<feature type="domain" description="Major facilitator superfamily (MFS) profile" evidence="8">
    <location>
        <begin position="222"/>
        <end position="411"/>
    </location>
</feature>
<dbReference type="PANTHER" id="PTHR43266">
    <property type="entry name" value="MACROLIDE-EFFLUX PROTEIN"/>
    <property type="match status" value="1"/>
</dbReference>
<keyword evidence="10" id="KW-1185">Reference proteome</keyword>
<keyword evidence="3" id="KW-1003">Cell membrane</keyword>
<evidence type="ECO:0000256" key="7">
    <source>
        <dbReference type="SAM" id="Phobius"/>
    </source>
</evidence>
<feature type="transmembrane region" description="Helical" evidence="7">
    <location>
        <begin position="375"/>
        <end position="397"/>
    </location>
</feature>
<protein>
    <submittedName>
        <fullName evidence="9">MFS transporter</fullName>
    </submittedName>
</protein>
<organism evidence="9 10">
    <name type="scientific">Paenibacillus dendrobii</name>
    <dbReference type="NCBI Taxonomy" id="2691084"/>
    <lineage>
        <taxon>Bacteria</taxon>
        <taxon>Bacillati</taxon>
        <taxon>Bacillota</taxon>
        <taxon>Bacilli</taxon>
        <taxon>Bacillales</taxon>
        <taxon>Paenibacillaceae</taxon>
        <taxon>Paenibacillus</taxon>
    </lineage>
</organism>
<evidence type="ECO:0000256" key="6">
    <source>
        <dbReference type="ARBA" id="ARBA00023136"/>
    </source>
</evidence>
<evidence type="ECO:0000256" key="4">
    <source>
        <dbReference type="ARBA" id="ARBA00022692"/>
    </source>
</evidence>
<keyword evidence="5 7" id="KW-1133">Transmembrane helix</keyword>
<dbReference type="GO" id="GO:0022857">
    <property type="term" value="F:transmembrane transporter activity"/>
    <property type="evidence" value="ECO:0007669"/>
    <property type="project" value="InterPro"/>
</dbReference>
<accession>A0A7X3LFL5</accession>
<dbReference type="PROSITE" id="PS50850">
    <property type="entry name" value="MFS"/>
    <property type="match status" value="1"/>
</dbReference>
<evidence type="ECO:0000313" key="9">
    <source>
        <dbReference type="EMBL" id="MWV43132.1"/>
    </source>
</evidence>
<feature type="transmembrane region" description="Helical" evidence="7">
    <location>
        <begin position="47"/>
        <end position="67"/>
    </location>
</feature>
<dbReference type="Pfam" id="PF07690">
    <property type="entry name" value="MFS_1"/>
    <property type="match status" value="1"/>
</dbReference>